<comment type="subcellular location">
    <subcellularLocation>
        <location evidence="1 9">Cell inner membrane</location>
        <topology evidence="1 9">Single-pass membrane protein</topology>
    </subcellularLocation>
</comment>
<dbReference type="GO" id="GO:0009306">
    <property type="term" value="P:protein secretion"/>
    <property type="evidence" value="ECO:0007669"/>
    <property type="project" value="InterPro"/>
</dbReference>
<keyword evidence="8 9" id="KW-0472">Membrane</keyword>
<dbReference type="RefSeq" id="WP_150098036.1">
    <property type="nucleotide sequence ID" value="NZ_VWPL01000021.1"/>
</dbReference>
<reference evidence="13 14" key="1">
    <citation type="submission" date="2019-09" db="EMBL/GenBank/DDBJ databases">
        <title>Draft Whole-Genome sequence of Blastochloris sulfoviridis DSM 729.</title>
        <authorList>
            <person name="Meyer T.E."/>
            <person name="Kyndt J.A."/>
        </authorList>
    </citation>
    <scope>NUCLEOTIDE SEQUENCE [LARGE SCALE GENOMIC DNA]</scope>
    <source>
        <strain evidence="13 14">DSM 729</strain>
    </source>
</reference>
<evidence type="ECO:0000256" key="8">
    <source>
        <dbReference type="ARBA" id="ARBA00023136"/>
    </source>
</evidence>
<dbReference type="EMBL" id="VWPL01000021">
    <property type="protein sequence ID" value="KAA5599533.1"/>
    <property type="molecule type" value="Genomic_DNA"/>
</dbReference>
<dbReference type="Pfam" id="PF26002">
    <property type="entry name" value="Beta-barrel_AprE"/>
    <property type="match status" value="1"/>
</dbReference>
<accession>A0A5M6HUD6</accession>
<feature type="coiled-coil region" evidence="10">
    <location>
        <begin position="179"/>
        <end position="206"/>
    </location>
</feature>
<evidence type="ECO:0000256" key="2">
    <source>
        <dbReference type="ARBA" id="ARBA00009477"/>
    </source>
</evidence>
<keyword evidence="14" id="KW-1185">Reference proteome</keyword>
<evidence type="ECO:0000256" key="1">
    <source>
        <dbReference type="ARBA" id="ARBA00004377"/>
    </source>
</evidence>
<feature type="domain" description="AprE-like beta-barrel" evidence="12">
    <location>
        <begin position="329"/>
        <end position="418"/>
    </location>
</feature>
<proteinExistence type="inferred from homology"/>
<dbReference type="Proteomes" id="UP000323886">
    <property type="component" value="Unassembled WGS sequence"/>
</dbReference>
<dbReference type="PROSITE" id="PS00543">
    <property type="entry name" value="HLYD_FAMILY"/>
    <property type="match status" value="1"/>
</dbReference>
<keyword evidence="4 9" id="KW-1003">Cell membrane</keyword>
<comment type="caution">
    <text evidence="13">The sequence shown here is derived from an EMBL/GenBank/DDBJ whole genome shotgun (WGS) entry which is preliminary data.</text>
</comment>
<evidence type="ECO:0000313" key="13">
    <source>
        <dbReference type="EMBL" id="KAA5599533.1"/>
    </source>
</evidence>
<keyword evidence="10" id="KW-0175">Coiled coil</keyword>
<dbReference type="PRINTS" id="PR01490">
    <property type="entry name" value="RTXTOXIND"/>
</dbReference>
<evidence type="ECO:0000256" key="7">
    <source>
        <dbReference type="ARBA" id="ARBA00022989"/>
    </source>
</evidence>
<organism evidence="13 14">
    <name type="scientific">Blastochloris sulfoviridis</name>
    <dbReference type="NCBI Taxonomy" id="50712"/>
    <lineage>
        <taxon>Bacteria</taxon>
        <taxon>Pseudomonadati</taxon>
        <taxon>Pseudomonadota</taxon>
        <taxon>Alphaproteobacteria</taxon>
        <taxon>Hyphomicrobiales</taxon>
        <taxon>Blastochloridaceae</taxon>
        <taxon>Blastochloris</taxon>
    </lineage>
</organism>
<evidence type="ECO:0000256" key="10">
    <source>
        <dbReference type="SAM" id="Coils"/>
    </source>
</evidence>
<evidence type="ECO:0000259" key="11">
    <source>
        <dbReference type="Pfam" id="PF25994"/>
    </source>
</evidence>
<dbReference type="Pfam" id="PF25994">
    <property type="entry name" value="HH_AprE"/>
    <property type="match status" value="1"/>
</dbReference>
<evidence type="ECO:0000259" key="12">
    <source>
        <dbReference type="Pfam" id="PF26002"/>
    </source>
</evidence>
<comment type="similarity">
    <text evidence="2 9">Belongs to the membrane fusion protein (MFP) (TC 8.A.1) family.</text>
</comment>
<dbReference type="OrthoDB" id="9810980at2"/>
<dbReference type="PANTHER" id="PTHR30386:SF17">
    <property type="entry name" value="ALKALINE PROTEASE SECRETION PROTEIN APRE"/>
    <property type="match status" value="1"/>
</dbReference>
<evidence type="ECO:0000256" key="9">
    <source>
        <dbReference type="RuleBase" id="RU365093"/>
    </source>
</evidence>
<feature type="domain" description="AprE-like long alpha-helical hairpin" evidence="11">
    <location>
        <begin position="98"/>
        <end position="286"/>
    </location>
</feature>
<dbReference type="InterPro" id="IPR006144">
    <property type="entry name" value="Secretion_HlyD_CS"/>
</dbReference>
<dbReference type="InterPro" id="IPR050739">
    <property type="entry name" value="MFP"/>
</dbReference>
<dbReference type="InterPro" id="IPR010129">
    <property type="entry name" value="T1SS_HlyD"/>
</dbReference>
<dbReference type="SUPFAM" id="SSF111369">
    <property type="entry name" value="HlyD-like secretion proteins"/>
    <property type="match status" value="1"/>
</dbReference>
<evidence type="ECO:0000256" key="6">
    <source>
        <dbReference type="ARBA" id="ARBA00022692"/>
    </source>
</evidence>
<evidence type="ECO:0000256" key="5">
    <source>
        <dbReference type="ARBA" id="ARBA00022519"/>
    </source>
</evidence>
<dbReference type="NCBIfam" id="TIGR01843">
    <property type="entry name" value="type_I_hlyD"/>
    <property type="match status" value="1"/>
</dbReference>
<keyword evidence="6 9" id="KW-0812">Transmembrane</keyword>
<dbReference type="AlphaFoldDB" id="A0A5M6HUD6"/>
<dbReference type="Gene3D" id="2.40.30.170">
    <property type="match status" value="1"/>
</dbReference>
<dbReference type="Gene3D" id="2.40.50.100">
    <property type="match status" value="1"/>
</dbReference>
<keyword evidence="7 9" id="KW-1133">Transmembrane helix</keyword>
<keyword evidence="5 9" id="KW-0997">Cell inner membrane</keyword>
<evidence type="ECO:0000256" key="4">
    <source>
        <dbReference type="ARBA" id="ARBA00022475"/>
    </source>
</evidence>
<gene>
    <name evidence="13" type="ORF">F1193_11940</name>
</gene>
<evidence type="ECO:0000256" key="3">
    <source>
        <dbReference type="ARBA" id="ARBA00022448"/>
    </source>
</evidence>
<dbReference type="InterPro" id="IPR058781">
    <property type="entry name" value="HH_AprE-like"/>
</dbReference>
<dbReference type="GO" id="GO:0005886">
    <property type="term" value="C:plasma membrane"/>
    <property type="evidence" value="ECO:0007669"/>
    <property type="project" value="UniProtKB-SubCell"/>
</dbReference>
<protein>
    <recommendedName>
        <fullName evidence="9">Membrane fusion protein (MFP) family protein</fullName>
    </recommendedName>
</protein>
<keyword evidence="3 9" id="KW-0813">Transport</keyword>
<evidence type="ECO:0000313" key="14">
    <source>
        <dbReference type="Proteomes" id="UP000323886"/>
    </source>
</evidence>
<dbReference type="InterPro" id="IPR058982">
    <property type="entry name" value="Beta-barrel_AprE"/>
</dbReference>
<feature type="transmembrane region" description="Helical" evidence="9">
    <location>
        <begin position="21"/>
        <end position="41"/>
    </location>
</feature>
<dbReference type="PANTHER" id="PTHR30386">
    <property type="entry name" value="MEMBRANE FUSION SUBUNIT OF EMRAB-TOLC MULTIDRUG EFFLUX PUMP"/>
    <property type="match status" value="1"/>
</dbReference>
<feature type="coiled-coil region" evidence="10">
    <location>
        <begin position="238"/>
        <end position="265"/>
    </location>
</feature>
<name>A0A5M6HUD6_9HYPH</name>
<sequence>MDEQRIELLPAPPVSTDWRRMLLIGFAVVFFTFVVLGGWAATARLDAAVVATAKISVESNRKTVQHLEGGIVKEILVRDGDAVTEGDVLVRLDPTRSEATSRAFRQQLAIALALEARLAAQRDMLDKVAFPKEVLDMRSDPQVGVAVSDNQRQFENRRESLTRGIDVIERQMVQVGQEIEQSQVDVRSAQERLATINRELPNLRRLLERGLVPLPRVTALERDLSLTQGALDNGRLAIDKGKAKIGEYQARIEQLRQEYRQEAANLLPDVQRTIGDARQQLVIASDALHRIDIKAPVTGTVQQMRIFTIGGVIRAGDPIVDIVPAADSLVVRAQITPYDRDRVRVGMPVEVRVAQFAKYQLAPITGQLHSVSQDSIPDEATHQMYFAAEVVVDKASIPPELADKLTAGMQVDVVIPTEARTVLTYLMGPMLHNIALSMRER</sequence>